<evidence type="ECO:0000313" key="1">
    <source>
        <dbReference type="EMBL" id="KAJ9165645.1"/>
    </source>
</evidence>
<dbReference type="PANTHER" id="PTHR37540">
    <property type="entry name" value="TRANSCRIPTION FACTOR (ACR-2), PUTATIVE-RELATED-RELATED"/>
    <property type="match status" value="1"/>
</dbReference>
<accession>A0AA38SF10</accession>
<comment type="caution">
    <text evidence="1">The sequence shown here is derived from an EMBL/GenBank/DDBJ whole genome shotgun (WGS) entry which is preliminary data.</text>
</comment>
<dbReference type="Proteomes" id="UP001174691">
    <property type="component" value="Unassembled WGS sequence"/>
</dbReference>
<keyword evidence="2" id="KW-1185">Reference proteome</keyword>
<protein>
    <submittedName>
        <fullName evidence="1">Uncharacterized protein</fullName>
    </submittedName>
</protein>
<organism evidence="1 2">
    <name type="scientific">Coniochaeta hoffmannii</name>
    <dbReference type="NCBI Taxonomy" id="91930"/>
    <lineage>
        <taxon>Eukaryota</taxon>
        <taxon>Fungi</taxon>
        <taxon>Dikarya</taxon>
        <taxon>Ascomycota</taxon>
        <taxon>Pezizomycotina</taxon>
        <taxon>Sordariomycetes</taxon>
        <taxon>Sordariomycetidae</taxon>
        <taxon>Coniochaetales</taxon>
        <taxon>Coniochaetaceae</taxon>
        <taxon>Coniochaeta</taxon>
    </lineage>
</organism>
<dbReference type="EMBL" id="JANBVN010000002">
    <property type="protein sequence ID" value="KAJ9165645.1"/>
    <property type="molecule type" value="Genomic_DNA"/>
</dbReference>
<reference evidence="1" key="1">
    <citation type="submission" date="2022-07" db="EMBL/GenBank/DDBJ databases">
        <title>Fungi with potential for degradation of polypropylene.</title>
        <authorList>
            <person name="Gostincar C."/>
        </authorList>
    </citation>
    <scope>NUCLEOTIDE SEQUENCE</scope>
    <source>
        <strain evidence="1">EXF-13287</strain>
    </source>
</reference>
<name>A0AA38SF10_9PEZI</name>
<gene>
    <name evidence="1" type="ORF">NKR19_g141</name>
</gene>
<dbReference type="AlphaFoldDB" id="A0AA38SF10"/>
<evidence type="ECO:0000313" key="2">
    <source>
        <dbReference type="Proteomes" id="UP001174691"/>
    </source>
</evidence>
<sequence length="458" mass="51993">MSHQKRQVTADLAPSSPDPFLIATSLDSIRPDAKSRKFIRRYVTKGKKLNKRAPRRRALRSFFGGKDSACPGDSGVLSRQPTLEILEPGVLQVLHDFVPLMVKVMYPTEQCIDLATENQHWHDDFANDTPYAQCVSSLAQIHFDVIKSHDPLSLKLFHTSNSIGRLRKQIAEPNLVVTDSLIFTVVALTLMSEASNELGDALTHLRGLKAMIDLRGGIGALARKRSLQIKCCRIDLALAMRTGNNPLFFDTDSLTWKPYLADQIKGQASPWHALVDAPDIRLVNVWLDLREFTMSVNLARQTKRKISPVLFQEVLISVQYRLHHLDFSSHDPQETLRLTMLAFSASLFLDVHSHPLRYEQLASALRKSLQAFPRKDDRSCLELELWLLFIARMAVLNTREDQPWLEQRLRATARDLRVSTRAEVRQVLKGFLWVDMLHNRGTEAICDTTKSLDIVHPG</sequence>
<dbReference type="PANTHER" id="PTHR37540:SF5">
    <property type="entry name" value="TRANSCRIPTION FACTOR DOMAIN-CONTAINING PROTEIN"/>
    <property type="match status" value="1"/>
</dbReference>
<proteinExistence type="predicted"/>